<evidence type="ECO:0000313" key="5">
    <source>
        <dbReference type="EMBL" id="QDT36601.1"/>
    </source>
</evidence>
<dbReference type="KEGG" id="svp:Pan189_09610"/>
<comment type="similarity">
    <text evidence="1 3">Belongs to the short-chain dehydrogenases/reductases (SDR) family.</text>
</comment>
<keyword evidence="2 5" id="KW-0560">Oxidoreductase</keyword>
<keyword evidence="6" id="KW-1185">Reference proteome</keyword>
<evidence type="ECO:0000256" key="3">
    <source>
        <dbReference type="RuleBase" id="RU000363"/>
    </source>
</evidence>
<dbReference type="PRINTS" id="PR00081">
    <property type="entry name" value="GDHRDH"/>
</dbReference>
<dbReference type="InterPro" id="IPR036291">
    <property type="entry name" value="NAD(P)-bd_dom_sf"/>
</dbReference>
<dbReference type="InterPro" id="IPR002347">
    <property type="entry name" value="SDR_fam"/>
</dbReference>
<dbReference type="InterPro" id="IPR057326">
    <property type="entry name" value="KR_dom"/>
</dbReference>
<accession>A0A517QY84</accession>
<dbReference type="PRINTS" id="PR00080">
    <property type="entry name" value="SDRFAMILY"/>
</dbReference>
<evidence type="ECO:0000256" key="2">
    <source>
        <dbReference type="ARBA" id="ARBA00023002"/>
    </source>
</evidence>
<dbReference type="FunFam" id="3.40.50.720:FF:000084">
    <property type="entry name" value="Short-chain dehydrogenase reductase"/>
    <property type="match status" value="1"/>
</dbReference>
<dbReference type="CDD" id="cd05233">
    <property type="entry name" value="SDR_c"/>
    <property type="match status" value="1"/>
</dbReference>
<evidence type="ECO:0000313" key="6">
    <source>
        <dbReference type="Proteomes" id="UP000317318"/>
    </source>
</evidence>
<sequence>MSLKGMAAVITGGGSGIGAAVAVTLADAGANVLIAGRTESKLKETASRGPSGKITSSVCDVADADACETLIQGAAKDFGRLDMLINAAGINIPHRRIEETTPEEWDRLLRINASGAFYCTKAALPIMRAQRGGLIVNICSISGVRAAMLGGVSYNASKFAMNALGVSAAQEAKADGVRVTNIHPGEVETPILSQRPVAPSEEHRATMLQPEDVAAAVLMIANLPPRANVLEMVIKPTVQDFV</sequence>
<protein>
    <submittedName>
        <fullName evidence="5">Putative oxidoreductase</fullName>
        <ecNumber evidence="5">1.-.-.-</ecNumber>
    </submittedName>
</protein>
<dbReference type="GO" id="GO:0016020">
    <property type="term" value="C:membrane"/>
    <property type="evidence" value="ECO:0007669"/>
    <property type="project" value="TreeGrafter"/>
</dbReference>
<name>A0A517QY84_9PLAN</name>
<dbReference type="PANTHER" id="PTHR44196">
    <property type="entry name" value="DEHYDROGENASE/REDUCTASE SDR FAMILY MEMBER 7B"/>
    <property type="match status" value="1"/>
</dbReference>
<dbReference type="AlphaFoldDB" id="A0A517QY84"/>
<dbReference type="PANTHER" id="PTHR44196:SF1">
    <property type="entry name" value="DEHYDROGENASE_REDUCTASE SDR FAMILY MEMBER 7B"/>
    <property type="match status" value="1"/>
</dbReference>
<gene>
    <name evidence="5" type="ORF">Pan189_09610</name>
</gene>
<dbReference type="SMART" id="SM00822">
    <property type="entry name" value="PKS_KR"/>
    <property type="match status" value="1"/>
</dbReference>
<reference evidence="5 6" key="1">
    <citation type="submission" date="2019-02" db="EMBL/GenBank/DDBJ databases">
        <title>Deep-cultivation of Planctomycetes and their phenomic and genomic characterization uncovers novel biology.</title>
        <authorList>
            <person name="Wiegand S."/>
            <person name="Jogler M."/>
            <person name="Boedeker C."/>
            <person name="Pinto D."/>
            <person name="Vollmers J."/>
            <person name="Rivas-Marin E."/>
            <person name="Kohn T."/>
            <person name="Peeters S.H."/>
            <person name="Heuer A."/>
            <person name="Rast P."/>
            <person name="Oberbeckmann S."/>
            <person name="Bunk B."/>
            <person name="Jeske O."/>
            <person name="Meyerdierks A."/>
            <person name="Storesund J.E."/>
            <person name="Kallscheuer N."/>
            <person name="Luecker S."/>
            <person name="Lage O.M."/>
            <person name="Pohl T."/>
            <person name="Merkel B.J."/>
            <person name="Hornburger P."/>
            <person name="Mueller R.-W."/>
            <person name="Bruemmer F."/>
            <person name="Labrenz M."/>
            <person name="Spormann A.M."/>
            <person name="Op den Camp H."/>
            <person name="Overmann J."/>
            <person name="Amann R."/>
            <person name="Jetten M.S.M."/>
            <person name="Mascher T."/>
            <person name="Medema M.H."/>
            <person name="Devos D.P."/>
            <person name="Kaster A.-K."/>
            <person name="Ovreas L."/>
            <person name="Rohde M."/>
            <person name="Galperin M.Y."/>
            <person name="Jogler C."/>
        </authorList>
    </citation>
    <scope>NUCLEOTIDE SEQUENCE [LARGE SCALE GENOMIC DNA]</scope>
    <source>
        <strain evidence="5 6">Pan189</strain>
    </source>
</reference>
<dbReference type="GO" id="GO:0016491">
    <property type="term" value="F:oxidoreductase activity"/>
    <property type="evidence" value="ECO:0007669"/>
    <property type="project" value="UniProtKB-KW"/>
</dbReference>
<evidence type="ECO:0000256" key="1">
    <source>
        <dbReference type="ARBA" id="ARBA00006484"/>
    </source>
</evidence>
<dbReference type="EMBL" id="CP036268">
    <property type="protein sequence ID" value="QDT36601.1"/>
    <property type="molecule type" value="Genomic_DNA"/>
</dbReference>
<dbReference type="PROSITE" id="PS00061">
    <property type="entry name" value="ADH_SHORT"/>
    <property type="match status" value="1"/>
</dbReference>
<dbReference type="RefSeq" id="WP_145362793.1">
    <property type="nucleotide sequence ID" value="NZ_CP036268.1"/>
</dbReference>
<dbReference type="OrthoDB" id="9775296at2"/>
<dbReference type="EC" id="1.-.-.-" evidence="5"/>
<dbReference type="InterPro" id="IPR020904">
    <property type="entry name" value="Sc_DH/Rdtase_CS"/>
</dbReference>
<organism evidence="5 6">
    <name type="scientific">Stratiformator vulcanicus</name>
    <dbReference type="NCBI Taxonomy" id="2527980"/>
    <lineage>
        <taxon>Bacteria</taxon>
        <taxon>Pseudomonadati</taxon>
        <taxon>Planctomycetota</taxon>
        <taxon>Planctomycetia</taxon>
        <taxon>Planctomycetales</taxon>
        <taxon>Planctomycetaceae</taxon>
        <taxon>Stratiformator</taxon>
    </lineage>
</organism>
<proteinExistence type="inferred from homology"/>
<dbReference type="SUPFAM" id="SSF51735">
    <property type="entry name" value="NAD(P)-binding Rossmann-fold domains"/>
    <property type="match status" value="1"/>
</dbReference>
<dbReference type="Gene3D" id="3.40.50.720">
    <property type="entry name" value="NAD(P)-binding Rossmann-like Domain"/>
    <property type="match status" value="1"/>
</dbReference>
<dbReference type="Pfam" id="PF00106">
    <property type="entry name" value="adh_short"/>
    <property type="match status" value="1"/>
</dbReference>
<feature type="domain" description="Ketoreductase" evidence="4">
    <location>
        <begin position="8"/>
        <end position="185"/>
    </location>
</feature>
<evidence type="ECO:0000259" key="4">
    <source>
        <dbReference type="SMART" id="SM00822"/>
    </source>
</evidence>
<dbReference type="Proteomes" id="UP000317318">
    <property type="component" value="Chromosome"/>
</dbReference>